<feature type="transmembrane region" description="Helical" evidence="1">
    <location>
        <begin position="303"/>
        <end position="320"/>
    </location>
</feature>
<accession>A0ABS3IG47</accession>
<feature type="transmembrane region" description="Helical" evidence="1">
    <location>
        <begin position="94"/>
        <end position="115"/>
    </location>
</feature>
<feature type="domain" description="Heparan-alpha-glucosaminide N-acetyltransferase catalytic" evidence="2">
    <location>
        <begin position="2"/>
        <end position="134"/>
    </location>
</feature>
<feature type="transmembrane region" description="Helical" evidence="1">
    <location>
        <begin position="182"/>
        <end position="204"/>
    </location>
</feature>
<dbReference type="RefSeq" id="WP_207276991.1">
    <property type="nucleotide sequence ID" value="NZ_JAFMPK010000048.1"/>
</dbReference>
<reference evidence="4" key="2">
    <citation type="submission" date="2023-07" db="EMBL/GenBank/DDBJ databases">
        <title>Myceligenerans salitolerans sp. nov., a halotolerant actinomycete isolated from a salt lake in Xinjiang, China.</title>
        <authorList>
            <person name="Guan T."/>
        </authorList>
    </citation>
    <scope>NUCLEOTIDE SEQUENCE [LARGE SCALE GENOMIC DNA]</scope>
    <source>
        <strain evidence="4">XHU 5031</strain>
    </source>
</reference>
<comment type="caution">
    <text evidence="3">The sequence shown here is derived from an EMBL/GenBank/DDBJ whole genome shotgun (WGS) entry which is preliminary data.</text>
</comment>
<feature type="transmembrane region" description="Helical" evidence="1">
    <location>
        <begin position="40"/>
        <end position="58"/>
    </location>
</feature>
<evidence type="ECO:0000313" key="4">
    <source>
        <dbReference type="Proteomes" id="UP000664617"/>
    </source>
</evidence>
<proteinExistence type="predicted"/>
<feature type="transmembrane region" description="Helical" evidence="1">
    <location>
        <begin position="340"/>
        <end position="357"/>
    </location>
</feature>
<dbReference type="Pfam" id="PF07786">
    <property type="entry name" value="HGSNAT_cat"/>
    <property type="match status" value="1"/>
</dbReference>
<feature type="transmembrane region" description="Helical" evidence="1">
    <location>
        <begin position="70"/>
        <end position="88"/>
    </location>
</feature>
<dbReference type="PANTHER" id="PTHR31061:SF24">
    <property type="entry name" value="LD22376P"/>
    <property type="match status" value="1"/>
</dbReference>
<keyword evidence="1" id="KW-0472">Membrane</keyword>
<feature type="transmembrane region" description="Helical" evidence="1">
    <location>
        <begin position="216"/>
        <end position="238"/>
    </location>
</feature>
<protein>
    <submittedName>
        <fullName evidence="3">DUF1624 domain-containing protein</fullName>
    </submittedName>
</protein>
<dbReference type="PANTHER" id="PTHR31061">
    <property type="entry name" value="LD22376P"/>
    <property type="match status" value="1"/>
</dbReference>
<keyword evidence="1" id="KW-1133">Transmembrane helix</keyword>
<evidence type="ECO:0000313" key="3">
    <source>
        <dbReference type="EMBL" id="MBO0611042.1"/>
    </source>
</evidence>
<feature type="transmembrane region" description="Helical" evidence="1">
    <location>
        <begin position="258"/>
        <end position="279"/>
    </location>
</feature>
<dbReference type="InterPro" id="IPR012429">
    <property type="entry name" value="HGSNAT_cat"/>
</dbReference>
<keyword evidence="4" id="KW-1185">Reference proteome</keyword>
<name>A0ABS3IG47_9MICO</name>
<gene>
    <name evidence="3" type="ORF">J0911_18635</name>
</gene>
<organism evidence="3 4">
    <name type="scientific">Myceligenerans salitolerans</name>
    <dbReference type="NCBI Taxonomy" id="1230528"/>
    <lineage>
        <taxon>Bacteria</taxon>
        <taxon>Bacillati</taxon>
        <taxon>Actinomycetota</taxon>
        <taxon>Actinomycetes</taxon>
        <taxon>Micrococcales</taxon>
        <taxon>Promicromonosporaceae</taxon>
        <taxon>Myceligenerans</taxon>
    </lineage>
</organism>
<evidence type="ECO:0000256" key="1">
    <source>
        <dbReference type="SAM" id="Phobius"/>
    </source>
</evidence>
<feature type="transmembrane region" description="Helical" evidence="1">
    <location>
        <begin position="122"/>
        <end position="142"/>
    </location>
</feature>
<dbReference type="EMBL" id="JAFMPK010000048">
    <property type="protein sequence ID" value="MBO0611042.1"/>
    <property type="molecule type" value="Genomic_DNA"/>
</dbReference>
<keyword evidence="1" id="KW-0812">Transmembrane</keyword>
<sequence length="366" mass="39024">MSLDALRGTMLVASVVSNSMVHVPEWYDHARWAGVRGMDLIFPVFVTITGMGLGFALHRRVAPGALARRAAVLFAVGLLYNAVTQWMFDPASWRIPGVLQLYAAVVVVLGLLHLLTRSWMGWAAVTLILATAHTVVLAATAVTCPGGLLTPACNPSGAIDQALFGTAHMYRQGLWGHDPEGAVAVLGALVSASAGATAAHLLLAVRARADGTRQSVAASVVPLLCVAAAWAVTAWLAIQVPAWATGTPTLVMKRLWTAPFALMVAAGTIIVLLGWYLLLDRMNTGRLLQGSTYPLLALGRNSLLVYFGSHILMSLLVREFGGAPSLIDRIWPVLGREPQATLSLLLVAGWTALAVVLHRKRVYLRP</sequence>
<reference evidence="3 4" key="1">
    <citation type="submission" date="2021-03" db="EMBL/GenBank/DDBJ databases">
        <authorList>
            <person name="Xin L."/>
        </authorList>
    </citation>
    <scope>NUCLEOTIDE SEQUENCE [LARGE SCALE GENOMIC DNA]</scope>
    <source>
        <strain evidence="3 4">XHU 5031</strain>
    </source>
</reference>
<evidence type="ECO:0000259" key="2">
    <source>
        <dbReference type="Pfam" id="PF07786"/>
    </source>
</evidence>
<dbReference type="Proteomes" id="UP000664617">
    <property type="component" value="Unassembled WGS sequence"/>
</dbReference>